<protein>
    <submittedName>
        <fullName evidence="1">DUF4892 domain-containing protein</fullName>
    </submittedName>
</protein>
<dbReference type="RefSeq" id="WP_407348651.1">
    <property type="nucleotide sequence ID" value="NZ_CP136864.1"/>
</dbReference>
<dbReference type="EMBL" id="CP136864">
    <property type="protein sequence ID" value="WOJ94012.1"/>
    <property type="molecule type" value="Genomic_DNA"/>
</dbReference>
<dbReference type="Pfam" id="PF16234">
    <property type="entry name" value="DUF4892"/>
    <property type="match status" value="1"/>
</dbReference>
<evidence type="ECO:0000313" key="1">
    <source>
        <dbReference type="EMBL" id="WOJ94012.1"/>
    </source>
</evidence>
<gene>
    <name evidence="1" type="ORF">R0135_02290</name>
</gene>
<accession>A0ABZ0I3D6</accession>
<dbReference type="Proteomes" id="UP001626537">
    <property type="component" value="Chromosome"/>
</dbReference>
<keyword evidence="2" id="KW-1185">Reference proteome</keyword>
<name>A0ABZ0I3D6_9GAMM</name>
<proteinExistence type="predicted"/>
<sequence length="198" mass="22294">MALTAPVFRGGWRYSLGMRIAHSIVLVSVLVSQLAAAEVLPPAQYLTALDEYTHLERIDSQSERSVRDYLVPLGAIEKIRGVWAPRRSERLSGTLDGYTWRVLDGYTAEEMVAELDGRLALNEAASRSFSCDARACGSSVQWANRIFQQRLLYGTEVSQRYRVYSIDLEGDSYRLLVYGSARSSDRQYLHVEALRIAP</sequence>
<dbReference type="InterPro" id="IPR032608">
    <property type="entry name" value="DUF4892"/>
</dbReference>
<organism evidence="1 2">
    <name type="scientific">Congregibacter variabilis</name>
    <dbReference type="NCBI Taxonomy" id="3081200"/>
    <lineage>
        <taxon>Bacteria</taxon>
        <taxon>Pseudomonadati</taxon>
        <taxon>Pseudomonadota</taxon>
        <taxon>Gammaproteobacteria</taxon>
        <taxon>Cellvibrionales</taxon>
        <taxon>Halieaceae</taxon>
        <taxon>Congregibacter</taxon>
    </lineage>
</organism>
<evidence type="ECO:0000313" key="2">
    <source>
        <dbReference type="Proteomes" id="UP001626537"/>
    </source>
</evidence>
<reference evidence="1 2" key="1">
    <citation type="submission" date="2023-10" db="EMBL/GenBank/DDBJ databases">
        <title>Two novel species belonging to the OM43/NOR5 clade.</title>
        <authorList>
            <person name="Park M."/>
        </authorList>
    </citation>
    <scope>NUCLEOTIDE SEQUENCE [LARGE SCALE GENOMIC DNA]</scope>
    <source>
        <strain evidence="1 2">IMCC43200</strain>
    </source>
</reference>